<organism evidence="11 12">
    <name type="scientific">Seminavis robusta</name>
    <dbReference type="NCBI Taxonomy" id="568900"/>
    <lineage>
        <taxon>Eukaryota</taxon>
        <taxon>Sar</taxon>
        <taxon>Stramenopiles</taxon>
        <taxon>Ochrophyta</taxon>
        <taxon>Bacillariophyta</taxon>
        <taxon>Bacillariophyceae</taxon>
        <taxon>Bacillariophycidae</taxon>
        <taxon>Naviculales</taxon>
        <taxon>Naviculaceae</taxon>
        <taxon>Seminavis</taxon>
    </lineage>
</organism>
<dbReference type="AlphaFoldDB" id="A0A9N8HEU7"/>
<evidence type="ECO:0000256" key="7">
    <source>
        <dbReference type="SAM" id="MobiDB-lite"/>
    </source>
</evidence>
<dbReference type="InterPro" id="IPR029787">
    <property type="entry name" value="Nucleotide_cyclase"/>
</dbReference>
<feature type="domain" description="PDEase" evidence="10">
    <location>
        <begin position="821"/>
        <end position="1062"/>
    </location>
</feature>
<evidence type="ECO:0000313" key="12">
    <source>
        <dbReference type="Proteomes" id="UP001153069"/>
    </source>
</evidence>
<comment type="caution">
    <text evidence="11">The sequence shown here is derived from an EMBL/GenBank/DDBJ whole genome shotgun (WGS) entry which is preliminary data.</text>
</comment>
<dbReference type="Gene3D" id="1.10.1300.10">
    <property type="entry name" value="3'5'-cyclic nucleotide phosphodiesterase, catalytic domain"/>
    <property type="match status" value="1"/>
</dbReference>
<evidence type="ECO:0000256" key="8">
    <source>
        <dbReference type="SAM" id="Phobius"/>
    </source>
</evidence>
<evidence type="ECO:0000256" key="6">
    <source>
        <dbReference type="ARBA" id="ARBA00023239"/>
    </source>
</evidence>
<feature type="region of interest" description="Disordered" evidence="7">
    <location>
        <begin position="839"/>
        <end position="858"/>
    </location>
</feature>
<dbReference type="PROSITE" id="PS50125">
    <property type="entry name" value="GUANYLATE_CYCLASE_2"/>
    <property type="match status" value="1"/>
</dbReference>
<reference evidence="11" key="1">
    <citation type="submission" date="2020-06" db="EMBL/GenBank/DDBJ databases">
        <authorList>
            <consortium name="Plant Systems Biology data submission"/>
        </authorList>
    </citation>
    <scope>NUCLEOTIDE SEQUENCE</scope>
    <source>
        <strain evidence="11">D6</strain>
    </source>
</reference>
<feature type="region of interest" description="Disordered" evidence="7">
    <location>
        <begin position="768"/>
        <end position="792"/>
    </location>
</feature>
<dbReference type="GO" id="GO:0005886">
    <property type="term" value="C:plasma membrane"/>
    <property type="evidence" value="ECO:0007669"/>
    <property type="project" value="TreeGrafter"/>
</dbReference>
<dbReference type="GO" id="GO:0004383">
    <property type="term" value="F:guanylate cyclase activity"/>
    <property type="evidence" value="ECO:0007669"/>
    <property type="project" value="TreeGrafter"/>
</dbReference>
<dbReference type="SUPFAM" id="SSF109604">
    <property type="entry name" value="HD-domain/PDEase-like"/>
    <property type="match status" value="1"/>
</dbReference>
<dbReference type="PROSITE" id="PS51845">
    <property type="entry name" value="PDEASE_I_2"/>
    <property type="match status" value="1"/>
</dbReference>
<dbReference type="Pfam" id="PF00211">
    <property type="entry name" value="Guanylate_cyc"/>
    <property type="match status" value="1"/>
</dbReference>
<dbReference type="PANTHER" id="PTHR11920">
    <property type="entry name" value="GUANYLYL CYCLASE"/>
    <property type="match status" value="1"/>
</dbReference>
<evidence type="ECO:0000256" key="2">
    <source>
        <dbReference type="ARBA" id="ARBA00022692"/>
    </source>
</evidence>
<evidence type="ECO:0000259" key="10">
    <source>
        <dbReference type="PROSITE" id="PS51845"/>
    </source>
</evidence>
<evidence type="ECO:0000313" key="11">
    <source>
        <dbReference type="EMBL" id="CAB9512393.1"/>
    </source>
</evidence>
<feature type="transmembrane region" description="Helical" evidence="8">
    <location>
        <begin position="85"/>
        <end position="105"/>
    </location>
</feature>
<dbReference type="EMBL" id="CAICTM010000533">
    <property type="protein sequence ID" value="CAB9512393.1"/>
    <property type="molecule type" value="Genomic_DNA"/>
</dbReference>
<evidence type="ECO:0000256" key="4">
    <source>
        <dbReference type="ARBA" id="ARBA00022989"/>
    </source>
</evidence>
<keyword evidence="2 8" id="KW-0812">Transmembrane</keyword>
<dbReference type="CDD" id="cd07302">
    <property type="entry name" value="CHD"/>
    <property type="match status" value="1"/>
</dbReference>
<dbReference type="InterPro" id="IPR036971">
    <property type="entry name" value="PDEase_catalytic_dom_sf"/>
</dbReference>
<protein>
    <submittedName>
        <fullName evidence="11">Cyclase soluble subunit alpha-3</fullName>
    </submittedName>
</protein>
<dbReference type="InterPro" id="IPR002073">
    <property type="entry name" value="PDEase_catalytic_dom"/>
</dbReference>
<feature type="region of interest" description="Disordered" evidence="7">
    <location>
        <begin position="15"/>
        <end position="63"/>
    </location>
</feature>
<dbReference type="GO" id="GO:0000166">
    <property type="term" value="F:nucleotide binding"/>
    <property type="evidence" value="ECO:0007669"/>
    <property type="project" value="UniProtKB-KW"/>
</dbReference>
<keyword evidence="4 8" id="KW-1133">Transmembrane helix</keyword>
<evidence type="ECO:0000256" key="1">
    <source>
        <dbReference type="ARBA" id="ARBA00004370"/>
    </source>
</evidence>
<evidence type="ECO:0000256" key="3">
    <source>
        <dbReference type="ARBA" id="ARBA00022741"/>
    </source>
</evidence>
<keyword evidence="3" id="KW-0547">Nucleotide-binding</keyword>
<dbReference type="Proteomes" id="UP001153069">
    <property type="component" value="Unassembled WGS sequence"/>
</dbReference>
<evidence type="ECO:0000256" key="5">
    <source>
        <dbReference type="ARBA" id="ARBA00023136"/>
    </source>
</evidence>
<accession>A0A9N8HEU7</accession>
<feature type="domain" description="Guanylate cyclase" evidence="9">
    <location>
        <begin position="587"/>
        <end position="721"/>
    </location>
</feature>
<feature type="compositionally biased region" description="Basic and acidic residues" evidence="7">
    <location>
        <begin position="839"/>
        <end position="854"/>
    </location>
</feature>
<dbReference type="OrthoDB" id="74705at2759"/>
<keyword evidence="5 8" id="KW-0472">Membrane</keyword>
<proteinExistence type="predicted"/>
<dbReference type="PANTHER" id="PTHR11920:SF335">
    <property type="entry name" value="GUANYLATE CYCLASE"/>
    <property type="match status" value="1"/>
</dbReference>
<dbReference type="Gene3D" id="3.30.70.1230">
    <property type="entry name" value="Nucleotide cyclase"/>
    <property type="match status" value="1"/>
</dbReference>
<evidence type="ECO:0000259" key="9">
    <source>
        <dbReference type="PROSITE" id="PS50125"/>
    </source>
</evidence>
<name>A0A9N8HEU7_9STRA</name>
<dbReference type="InterPro" id="IPR050401">
    <property type="entry name" value="Cyclic_nucleotide_synthase"/>
</dbReference>
<keyword evidence="12" id="KW-1185">Reference proteome</keyword>
<feature type="compositionally biased region" description="Polar residues" evidence="7">
    <location>
        <begin position="37"/>
        <end position="63"/>
    </location>
</feature>
<feature type="compositionally biased region" description="Low complexity" evidence="7">
    <location>
        <begin position="768"/>
        <end position="785"/>
    </location>
</feature>
<gene>
    <name evidence="11" type="ORF">SEMRO_534_G161780.1</name>
</gene>
<dbReference type="GO" id="GO:0004016">
    <property type="term" value="F:adenylate cyclase activity"/>
    <property type="evidence" value="ECO:0007669"/>
    <property type="project" value="TreeGrafter"/>
</dbReference>
<sequence>MPFYDDSADVSLSSRCFLDDSSSDDDDDEPGNKEAGSCNNSNDGTSGRDTSSDLGDGTTVESDCPTCSASEWAEKERNGVKRTKCIVVLLLGIATVATGWFTYYITRKAEQADFEKNFQNYASMISTISDAQARDVFHKVRNFATTITSYSKTSSYSSWPYVTLSDFEPRGLQMNLILNAPLIGVAPIVTGYGPQRSWETYVFDNQGWVQEGIEYRQAQASQETTRQRRDLDLVIVDQEDAKNDQAIPIHYYRNYTNEDRVAVPLWQMAPAPRNPEPLVNLDLLSHPTLKPALVDMMSYQVPVLSAVLRDDYFLQDEQNNDEEVTLLLRQPHSILFEPIYEHFSHRHHDHEKNASATAIASNEVVATVLAFLPWGRYLENVLPLGVEAIVVVLTNSCGDAFTFEITGPTVTYVGEGSLYDPLYSDLVVSKSFHPFLQADETNNITLTCAFNMDIYPTFDLEDQYHRAEPVLYTSMVVFVFFCTTMVFFVYDYYVTQHQDQQTSIAIRSNALISDLFPARVRKRIMEDAQAQVDAEMEANNHGKGFGLMGTTSQLKSFLYDGTRNSQVMSRVGMDDTPPIADSYKACTVMFADISGFTAWSSVRSPEQVFVLLETLFHSFDEIALRRRVYKVETIGDCYVAAAGVPDPREDHAIVMARFSKDIQRKMNDLTKRLEQELGPETGDLALRIGLHSGSLTAGVIRGEKARFQLFGSVVDYASKMEATGHRNRIQVSKETADLLVSGNKGDWLKQRECGDDTNATFWLDIKSRSSPSARSGTSCASSPSSVGLESALQPHLSVPEGIEGQKPVALDEKTERLVKWISKSLELLLQQVVANRNANAKDPDKQTLQEASHEEDNEVVYKEGQTVIDEVQEIIALPQAQAKVLLGGKHAAKIELSKEVVQQLHDYVSIIASMYNKNPFHSFEHATHVCQSCNKLMSRIVRPDDVFDSDVSSEMELVQNLHAHTHGITSDPLTQFAVVFSGLIHDVDHDGVPNAQLVKEGTRVAQHYKNKAVAEQNSIDIALELLNEPAFEALRAAIHGTPGEKRRFRQLVINSVIATDIADKQLKELRNARWQKAFSPSSSTEGGSALDDVNRKATIVIEHLIQASDVAHTMQHWLMYRKWNERLFAEMALAYKNGRSAKHPAEFWYKGELGFFDFYVIPLAKKLKECGVFGVSSDEYLNYAMMNRREWEAKGEHAVAELAAKY</sequence>
<keyword evidence="6" id="KW-0456">Lyase</keyword>
<dbReference type="Pfam" id="PF00233">
    <property type="entry name" value="PDEase_I"/>
    <property type="match status" value="1"/>
</dbReference>
<comment type="subcellular location">
    <subcellularLocation>
        <location evidence="1">Membrane</location>
    </subcellularLocation>
</comment>
<dbReference type="GO" id="GO:0007168">
    <property type="term" value="P:receptor guanylyl cyclase signaling pathway"/>
    <property type="evidence" value="ECO:0007669"/>
    <property type="project" value="TreeGrafter"/>
</dbReference>
<dbReference type="InterPro" id="IPR001054">
    <property type="entry name" value="A/G_cyclase"/>
</dbReference>
<dbReference type="GO" id="GO:0001653">
    <property type="term" value="F:peptide receptor activity"/>
    <property type="evidence" value="ECO:0007669"/>
    <property type="project" value="TreeGrafter"/>
</dbReference>
<dbReference type="GO" id="GO:0004114">
    <property type="term" value="F:3',5'-cyclic-nucleotide phosphodiesterase activity"/>
    <property type="evidence" value="ECO:0007669"/>
    <property type="project" value="InterPro"/>
</dbReference>
<dbReference type="GO" id="GO:0035556">
    <property type="term" value="P:intracellular signal transduction"/>
    <property type="evidence" value="ECO:0007669"/>
    <property type="project" value="InterPro"/>
</dbReference>
<dbReference type="SMART" id="SM00044">
    <property type="entry name" value="CYCc"/>
    <property type="match status" value="1"/>
</dbReference>
<dbReference type="SUPFAM" id="SSF55073">
    <property type="entry name" value="Nucleotide cyclase"/>
    <property type="match status" value="1"/>
</dbReference>